<keyword evidence="2" id="KW-0175">Coiled coil</keyword>
<dbReference type="OrthoDB" id="416384at2759"/>
<keyword evidence="1" id="KW-0493">Microtubule</keyword>
<evidence type="ECO:0000256" key="1">
    <source>
        <dbReference type="ARBA" id="ARBA00022701"/>
    </source>
</evidence>
<evidence type="ECO:0000256" key="4">
    <source>
        <dbReference type="PROSITE-ProRule" id="PRU00283"/>
    </source>
</evidence>
<evidence type="ECO:0000256" key="5">
    <source>
        <dbReference type="SAM" id="MobiDB-lite"/>
    </source>
</evidence>
<dbReference type="GO" id="GO:0008017">
    <property type="term" value="F:microtubule binding"/>
    <property type="evidence" value="ECO:0007669"/>
    <property type="project" value="InterPro"/>
</dbReference>
<evidence type="ECO:0000259" key="6">
    <source>
        <dbReference type="PROSITE" id="PS50067"/>
    </source>
</evidence>
<feature type="region of interest" description="Disordered" evidence="5">
    <location>
        <begin position="1"/>
        <end position="26"/>
    </location>
</feature>
<comment type="caution">
    <text evidence="7">The sequence shown here is derived from an EMBL/GenBank/DDBJ whole genome shotgun (WGS) entry which is preliminary data.</text>
</comment>
<evidence type="ECO:0000256" key="3">
    <source>
        <dbReference type="ARBA" id="ARBA00023175"/>
    </source>
</evidence>
<reference evidence="7" key="1">
    <citation type="submission" date="2021-02" db="EMBL/GenBank/DDBJ databases">
        <authorList>
            <person name="Dougan E. K."/>
            <person name="Rhodes N."/>
            <person name="Thang M."/>
            <person name="Chan C."/>
        </authorList>
    </citation>
    <scope>NUCLEOTIDE SEQUENCE</scope>
</reference>
<feature type="domain" description="Kinesin motor" evidence="6">
    <location>
        <begin position="331"/>
        <end position="473"/>
    </location>
</feature>
<feature type="binding site" evidence="4">
    <location>
        <begin position="422"/>
        <end position="429"/>
    </location>
    <ligand>
        <name>ATP</name>
        <dbReference type="ChEBI" id="CHEBI:30616"/>
    </ligand>
</feature>
<dbReference type="PROSITE" id="PS50067">
    <property type="entry name" value="KINESIN_MOTOR_2"/>
    <property type="match status" value="1"/>
</dbReference>
<dbReference type="InterPro" id="IPR001752">
    <property type="entry name" value="Kinesin_motor_dom"/>
</dbReference>
<dbReference type="PANTHER" id="PTHR47968">
    <property type="entry name" value="CENTROMERE PROTEIN E"/>
    <property type="match status" value="1"/>
</dbReference>
<name>A0A812WA72_SYMPI</name>
<dbReference type="SMART" id="SM00129">
    <property type="entry name" value="KISc"/>
    <property type="match status" value="1"/>
</dbReference>
<accession>A0A812WA72</accession>
<evidence type="ECO:0000313" key="7">
    <source>
        <dbReference type="EMBL" id="CAE7660638.1"/>
    </source>
</evidence>
<organism evidence="7 8">
    <name type="scientific">Symbiodinium pilosum</name>
    <name type="common">Dinoflagellate</name>
    <dbReference type="NCBI Taxonomy" id="2952"/>
    <lineage>
        <taxon>Eukaryota</taxon>
        <taxon>Sar</taxon>
        <taxon>Alveolata</taxon>
        <taxon>Dinophyceae</taxon>
        <taxon>Suessiales</taxon>
        <taxon>Symbiodiniaceae</taxon>
        <taxon>Symbiodinium</taxon>
    </lineage>
</organism>
<dbReference type="AlphaFoldDB" id="A0A812WA72"/>
<dbReference type="EMBL" id="CAJNIZ010043456">
    <property type="protein sequence ID" value="CAE7660638.1"/>
    <property type="molecule type" value="Genomic_DNA"/>
</dbReference>
<dbReference type="Gene3D" id="3.40.850.10">
    <property type="entry name" value="Kinesin motor domain"/>
    <property type="match status" value="1"/>
</dbReference>
<dbReference type="SUPFAM" id="SSF53474">
    <property type="entry name" value="alpha/beta-Hydrolases"/>
    <property type="match status" value="1"/>
</dbReference>
<dbReference type="GO" id="GO:0005524">
    <property type="term" value="F:ATP binding"/>
    <property type="evidence" value="ECO:0007669"/>
    <property type="project" value="UniProtKB-UniRule"/>
</dbReference>
<dbReference type="GO" id="GO:0003777">
    <property type="term" value="F:microtubule motor activity"/>
    <property type="evidence" value="ECO:0007669"/>
    <property type="project" value="InterPro"/>
</dbReference>
<dbReference type="PANTHER" id="PTHR47968:SF36">
    <property type="entry name" value="KINESIN HEAVY CHAIN ISOFORM X1"/>
    <property type="match status" value="1"/>
</dbReference>
<dbReference type="Gene3D" id="3.40.50.1820">
    <property type="entry name" value="alpha/beta hydrolase"/>
    <property type="match status" value="1"/>
</dbReference>
<gene>
    <name evidence="7" type="ORF">SPIL2461_LOCUS17907</name>
</gene>
<comment type="similarity">
    <text evidence="4">Belongs to the TRAFAC class myosin-kinesin ATPase superfamily. Kinesin family.</text>
</comment>
<keyword evidence="3 4" id="KW-0505">Motor protein</keyword>
<keyword evidence="4" id="KW-0547">Nucleotide-binding</keyword>
<dbReference type="Proteomes" id="UP000649617">
    <property type="component" value="Unassembled WGS sequence"/>
</dbReference>
<sequence>MGSGASSEVADAPPPSSAGQMSISPQELDDADISSWKGPIFSEEERSCLSSMVGYMVHATSGSAEHKIPLRHIPATSEGNRVALCLHGYGEDRCMALWSHFWMPMLSKGFHVVALDWPGFGRASGKPGVTRVWSEFDGELLLKLLACLQVAEASVSVFAEGIGACAFLRAYAQDPTLFASHHVLVNVQIGDIPQGLQENLEARGAGVLLCGCEKFYPEQPPWLLAGLNQITQMLMDPSAMGLLGTFVLWKVTGANGPTPFKSMRDGCWWRGSLEKSALTQSGRALIFTATAECFAEVLEYVLAPPRVVSKAKELLLGPEMTAIEMGEINDTFSVFVRIRPLLERERKAGSENCLVVSDTDFPRDPPPQRIVVQATDSAMKGNYVFNRVFQESTSQAAIYHATAQPYVQDFLSGTNVTIFAYGQTGSGKTYTIAGPTDDPGITSRCLMDIFLGLPADRELHYEYVQLYLDEPWL</sequence>
<evidence type="ECO:0000256" key="2">
    <source>
        <dbReference type="ARBA" id="ARBA00023054"/>
    </source>
</evidence>
<keyword evidence="4" id="KW-0067">ATP-binding</keyword>
<dbReference type="Pfam" id="PF00225">
    <property type="entry name" value="Kinesin"/>
    <property type="match status" value="1"/>
</dbReference>
<dbReference type="InterPro" id="IPR029058">
    <property type="entry name" value="AB_hydrolase_fold"/>
</dbReference>
<protein>
    <recommendedName>
        <fullName evidence="6">Kinesin motor domain-containing protein</fullName>
    </recommendedName>
</protein>
<dbReference type="InterPro" id="IPR027417">
    <property type="entry name" value="P-loop_NTPase"/>
</dbReference>
<dbReference type="InterPro" id="IPR027640">
    <property type="entry name" value="Kinesin-like_fam"/>
</dbReference>
<dbReference type="InterPro" id="IPR036961">
    <property type="entry name" value="Kinesin_motor_dom_sf"/>
</dbReference>
<dbReference type="GO" id="GO:0005874">
    <property type="term" value="C:microtubule"/>
    <property type="evidence" value="ECO:0007669"/>
    <property type="project" value="UniProtKB-KW"/>
</dbReference>
<dbReference type="GO" id="GO:0007018">
    <property type="term" value="P:microtubule-based movement"/>
    <property type="evidence" value="ECO:0007669"/>
    <property type="project" value="InterPro"/>
</dbReference>
<evidence type="ECO:0000313" key="8">
    <source>
        <dbReference type="Proteomes" id="UP000649617"/>
    </source>
</evidence>
<dbReference type="SUPFAM" id="SSF52540">
    <property type="entry name" value="P-loop containing nucleoside triphosphate hydrolases"/>
    <property type="match status" value="1"/>
</dbReference>
<keyword evidence="8" id="KW-1185">Reference proteome</keyword>
<proteinExistence type="inferred from homology"/>